<accession>A0ACC2WA65</accession>
<evidence type="ECO:0000313" key="1">
    <source>
        <dbReference type="EMBL" id="KAJ9108109.1"/>
    </source>
</evidence>
<organism evidence="1 2">
    <name type="scientific">Naganishia cerealis</name>
    <dbReference type="NCBI Taxonomy" id="610337"/>
    <lineage>
        <taxon>Eukaryota</taxon>
        <taxon>Fungi</taxon>
        <taxon>Dikarya</taxon>
        <taxon>Basidiomycota</taxon>
        <taxon>Agaricomycotina</taxon>
        <taxon>Tremellomycetes</taxon>
        <taxon>Filobasidiales</taxon>
        <taxon>Filobasidiaceae</taxon>
        <taxon>Naganishia</taxon>
    </lineage>
</organism>
<keyword evidence="2" id="KW-1185">Reference proteome</keyword>
<protein>
    <submittedName>
        <fullName evidence="1">Uncharacterized protein</fullName>
    </submittedName>
</protein>
<reference evidence="1" key="1">
    <citation type="submission" date="2023-04" db="EMBL/GenBank/DDBJ databases">
        <title>Draft Genome sequencing of Naganishia species isolated from polar environments using Oxford Nanopore Technology.</title>
        <authorList>
            <person name="Leo P."/>
            <person name="Venkateswaran K."/>
        </authorList>
    </citation>
    <scope>NUCLEOTIDE SEQUENCE</scope>
    <source>
        <strain evidence="1">MNA-CCFEE 5261</strain>
    </source>
</reference>
<name>A0ACC2WA65_9TREE</name>
<gene>
    <name evidence="1" type="ORF">QFC19_002574</name>
</gene>
<comment type="caution">
    <text evidence="1">The sequence shown here is derived from an EMBL/GenBank/DDBJ whole genome shotgun (WGS) entry which is preliminary data.</text>
</comment>
<dbReference type="Proteomes" id="UP001241377">
    <property type="component" value="Unassembled WGS sequence"/>
</dbReference>
<evidence type="ECO:0000313" key="2">
    <source>
        <dbReference type="Proteomes" id="UP001241377"/>
    </source>
</evidence>
<sequence>MEEIFDLLVPKNKVTKKLDVRTNAEGENVIPDLTKKEIKSASEFETLYQLAALSRKTAATKLNSNSSRSHAILTIYVETSDPETQQTFLGKICLVDLAGSEDNNLTGNDPTRMRESSAINRSLTTLGSVVEALNSKASRIPYRDSKLTRILQDALGGSSIGMLICNIAPGETFAKEAVRTLKFATRTREIENKPVINSKESTVTLPTQSVDSSHAQVSNQAIAAEIQRSGLALTKQELDDRIQNVVKSMMESSARSEQERRQAIEVDKAILPSSVDSSEDERKARAKVLINLARTHHDK</sequence>
<dbReference type="EMBL" id="JASBWR010000022">
    <property type="protein sequence ID" value="KAJ9108109.1"/>
    <property type="molecule type" value="Genomic_DNA"/>
</dbReference>
<proteinExistence type="predicted"/>